<reference evidence="5" key="1">
    <citation type="submission" date="2020-10" db="EMBL/GenBank/DDBJ databases">
        <authorList>
            <person name="Lu T."/>
            <person name="Wang Q."/>
            <person name="Han X."/>
        </authorList>
    </citation>
    <scope>NUCLEOTIDE SEQUENCE</scope>
    <source>
        <strain evidence="5">WQ 117</strain>
    </source>
</reference>
<name>A0A8J7FSG9_9FLAO</name>
<evidence type="ECO:0000256" key="1">
    <source>
        <dbReference type="ARBA" id="ARBA00006594"/>
    </source>
</evidence>
<feature type="domain" description="DNA methylase adenine-specific" evidence="3">
    <location>
        <begin position="529"/>
        <end position="613"/>
    </location>
</feature>
<dbReference type="InterPro" id="IPR052916">
    <property type="entry name" value="Type-I_RE_MTase_Subunit"/>
</dbReference>
<dbReference type="PANTHER" id="PTHR42998:SF1">
    <property type="entry name" value="TYPE I RESTRICTION ENZYME HINDI METHYLASE SUBUNIT"/>
    <property type="match status" value="1"/>
</dbReference>
<dbReference type="InterPro" id="IPR029464">
    <property type="entry name" value="HSDR_N"/>
</dbReference>
<evidence type="ECO:0000256" key="2">
    <source>
        <dbReference type="ARBA" id="ARBA00022747"/>
    </source>
</evidence>
<dbReference type="AlphaFoldDB" id="A0A8J7FSG9"/>
<gene>
    <name evidence="5" type="ORF">IM532_11140</name>
</gene>
<organism evidence="5 6">
    <name type="scientific">Faecalibacter rhinopitheci</name>
    <dbReference type="NCBI Taxonomy" id="2779678"/>
    <lineage>
        <taxon>Bacteria</taxon>
        <taxon>Pseudomonadati</taxon>
        <taxon>Bacteroidota</taxon>
        <taxon>Flavobacteriia</taxon>
        <taxon>Flavobacteriales</taxon>
        <taxon>Weeksellaceae</taxon>
        <taxon>Faecalibacter</taxon>
    </lineage>
</organism>
<keyword evidence="2" id="KW-0680">Restriction system</keyword>
<dbReference type="PROSITE" id="PS00092">
    <property type="entry name" value="N6_MTASE"/>
    <property type="match status" value="1"/>
</dbReference>
<evidence type="ECO:0000313" key="5">
    <source>
        <dbReference type="EMBL" id="MBF0597988.1"/>
    </source>
</evidence>
<comment type="similarity">
    <text evidence="1">Belongs to the N(4)/N(6)-methyltransferase family.</text>
</comment>
<keyword evidence="6" id="KW-1185">Reference proteome</keyword>
<protein>
    <submittedName>
        <fullName evidence="5">N-6 DNA methylase</fullName>
    </submittedName>
</protein>
<evidence type="ECO:0000259" key="4">
    <source>
        <dbReference type="Pfam" id="PF13588"/>
    </source>
</evidence>
<dbReference type="RefSeq" id="WP_194183529.1">
    <property type="nucleotide sequence ID" value="NZ_JADGIK010000007.1"/>
</dbReference>
<dbReference type="Proteomes" id="UP000608754">
    <property type="component" value="Unassembled WGS sequence"/>
</dbReference>
<dbReference type="SUPFAM" id="SSF53335">
    <property type="entry name" value="S-adenosyl-L-methionine-dependent methyltransferases"/>
    <property type="match status" value="1"/>
</dbReference>
<dbReference type="GO" id="GO:0003677">
    <property type="term" value="F:DNA binding"/>
    <property type="evidence" value="ECO:0007669"/>
    <property type="project" value="InterPro"/>
</dbReference>
<dbReference type="Pfam" id="PF02384">
    <property type="entry name" value="N6_Mtase"/>
    <property type="match status" value="3"/>
</dbReference>
<dbReference type="PANTHER" id="PTHR42998">
    <property type="entry name" value="TYPE I RESTRICTION ENZYME HINDVIIP M PROTEIN-RELATED"/>
    <property type="match status" value="1"/>
</dbReference>
<feature type="domain" description="Type I restriction enzyme R protein N-terminal" evidence="4">
    <location>
        <begin position="23"/>
        <end position="143"/>
    </location>
</feature>
<dbReference type="Pfam" id="PF13588">
    <property type="entry name" value="HSDR_N_2"/>
    <property type="match status" value="1"/>
</dbReference>
<dbReference type="PRINTS" id="PR00507">
    <property type="entry name" value="N12N6MTFRASE"/>
</dbReference>
<feature type="domain" description="DNA methylase adenine-specific" evidence="3">
    <location>
        <begin position="409"/>
        <end position="491"/>
    </location>
</feature>
<dbReference type="GO" id="GO:0008170">
    <property type="term" value="F:N-methyltransferase activity"/>
    <property type="evidence" value="ECO:0007669"/>
    <property type="project" value="InterPro"/>
</dbReference>
<keyword evidence="5" id="KW-0489">Methyltransferase</keyword>
<dbReference type="Gene3D" id="3.40.50.150">
    <property type="entry name" value="Vaccinia Virus protein VP39"/>
    <property type="match status" value="1"/>
</dbReference>
<dbReference type="InterPro" id="IPR002052">
    <property type="entry name" value="DNA_methylase_N6_adenine_CS"/>
</dbReference>
<evidence type="ECO:0000313" key="6">
    <source>
        <dbReference type="Proteomes" id="UP000608754"/>
    </source>
</evidence>
<feature type="domain" description="DNA methylase adenine-specific" evidence="3">
    <location>
        <begin position="285"/>
        <end position="359"/>
    </location>
</feature>
<dbReference type="InterPro" id="IPR029063">
    <property type="entry name" value="SAM-dependent_MTases_sf"/>
</dbReference>
<dbReference type="GO" id="GO:0032259">
    <property type="term" value="P:methylation"/>
    <property type="evidence" value="ECO:0007669"/>
    <property type="project" value="UniProtKB-KW"/>
</dbReference>
<dbReference type="InterPro" id="IPR003356">
    <property type="entry name" value="DNA_methylase_A-5"/>
</dbReference>
<evidence type="ECO:0000259" key="3">
    <source>
        <dbReference type="Pfam" id="PF02384"/>
    </source>
</evidence>
<dbReference type="EMBL" id="JADGIK010000007">
    <property type="protein sequence ID" value="MBF0597988.1"/>
    <property type="molecule type" value="Genomic_DNA"/>
</dbReference>
<comment type="caution">
    <text evidence="5">The sequence shown here is derived from an EMBL/GenBank/DDBJ whole genome shotgun (WGS) entry which is preliminary data.</text>
</comment>
<dbReference type="GO" id="GO:0009307">
    <property type="term" value="P:DNA restriction-modification system"/>
    <property type="evidence" value="ECO:0007669"/>
    <property type="project" value="UniProtKB-KW"/>
</dbReference>
<proteinExistence type="inferred from homology"/>
<sequence>MEVQIKNNKIYAPLKDKWLVLKPEEEVRQNYIVRLVNSYGYSLDQMEQDYSKKINLGNLDSIKYDIIVWSNKIEKLNNKKPLIVIECKSDSIIIRKEDYFKGINLSKNIGADFFVATNSKQTKIFSKTFKTNSLNTEEILDIPNNEEAQSEPKIKKLLQKTNDFLREDFSKTLFKCHNIIRNNDKLSPEAAFDEISKILFIKIRYERANSEHQIFSEEAFKADKASYEKYKPKDGKDFYQFLFDQTKEDFKDDDLFEPTEILRIRENSFEAIVKELQIYNLSTTSDDVKGIAFEQFLGRTFRGELGQFFTPRTVVDFMVDVLDPQEGETICDPCCGSGGFLIKAFEYVRAKIEDEIQVAKDKIKAQYYTEAYDKLSEKEKAKVDDQVNNFFTKLNAELDIYNSKGRMYKLSRYSIYGTDANPRMSRTAKMNMIMHGDGHGGVHHNDGLLNVNGIFENRFDVILTNPPFGARVEKTLKISEADKYTDEERIKKYRKDYGTAYDEALKQVNDNIGKPLLNLYETGKMSTLTEVLFIERNLNLLKPGGRMGIVLPEGILNNSNINKVRDFVVSKAKIILITSIPQDVFIASGATVKPSLLFFKKFTEEERKEYDKIVKEVTKTINTTYEIRLKKIKEDLAKKGKETLSVEEKKTLKAEQKSIETKIETEIKALVKEKFNYQIPIAEVEKAGISTTGAKIENDLEPLAEEFKQYRSENKLWNTLFKDIKYEVIENQIYRIPLAESNVTAESEIFYN</sequence>
<keyword evidence="5" id="KW-0808">Transferase</keyword>
<accession>A0A8J7FSG9</accession>